<evidence type="ECO:0000313" key="4">
    <source>
        <dbReference type="Proteomes" id="UP000503308"/>
    </source>
</evidence>
<reference evidence="3 4" key="1">
    <citation type="submission" date="2020-02" db="EMBL/GenBank/DDBJ databases">
        <title>Genome sequence of Roseobacter ponti.</title>
        <authorList>
            <person name="Hollensteiner J."/>
            <person name="Schneider D."/>
            <person name="Poehlein A."/>
            <person name="Daniel R."/>
        </authorList>
    </citation>
    <scope>NUCLEOTIDE SEQUENCE [LARGE SCALE GENOMIC DNA]</scope>
    <source>
        <strain evidence="3 4">DSM 106830</strain>
    </source>
</reference>
<sequence>MRLGRIGVKNFRRLKNVEVSFEADETVFVGPNNSGKTSATAAVRSFLGRREFKIHDFSASEISRLDRLGVGEEIETIPSIQLDLWFSVDPDHISFGQIISLSTGVSLDFTEIGIRCSLELKSREDLLSDYDAAFPQKEDGSRGRSLSHFLGLENKLKQHFQITYFSLETQEGEQVVTLVDPSEGKRILKRFLRVDFVDAQRNIDDENATRSNKLSEAFAAYYKDNLDQAEASEEAIGIIDNNNEELSQHYEKHFKSLMGTIQGLGVPQVNDRELRVISSLSPQDALKGNTELYYSDPDSKHALPEAYNGLGFKNLVFMAVQIDHNHRQWLATEENRPLCHVIFVEEPEVHLHVQVQQTFIKNMWALLEAASPEGISPPQLAITTHSSHILDTVDFSKVRYFRRCCDEDAPAGEPTKLDLTTIHNLGDFKPEEIDDEGNDVDPSVAINFLQKYLKLTHCDLFFADAAILVEGTVEKLLLPKMVKKSATKLDSNYLTTLEVGGAYALRFAGLLEFLHIPYLVITDIDAVDPANNRKACRSDHAGAVTSNASLKAFFPNDSIAALNALPNPNHVQSNGNRYVAFQKSEINEWQGINREFHGRTLEETFVYENLVHFSDGNLNIGVELPEDHNDLIEAVFKRIGSRSFKKTEFALDLLSNDDEWATPTYISDGLVWLQEKLNPPVPNPEAAE</sequence>
<evidence type="ECO:0000313" key="3">
    <source>
        <dbReference type="EMBL" id="QJF50762.1"/>
    </source>
</evidence>
<feature type="domain" description="OLD protein-like TOPRIM" evidence="2">
    <location>
        <begin position="461"/>
        <end position="525"/>
    </location>
</feature>
<dbReference type="RefSeq" id="WP_169639977.1">
    <property type="nucleotide sequence ID" value="NZ_CP048788.1"/>
</dbReference>
<evidence type="ECO:0000259" key="2">
    <source>
        <dbReference type="Pfam" id="PF20469"/>
    </source>
</evidence>
<dbReference type="SUPFAM" id="SSF52540">
    <property type="entry name" value="P-loop containing nucleoside triphosphate hydrolases"/>
    <property type="match status" value="1"/>
</dbReference>
<dbReference type="KEGG" id="rpon:G3256_06130"/>
<dbReference type="InterPro" id="IPR051396">
    <property type="entry name" value="Bact_Antivir_Def_Nuclease"/>
</dbReference>
<dbReference type="Pfam" id="PF20469">
    <property type="entry name" value="OLD-like_TOPRIM"/>
    <property type="match status" value="1"/>
</dbReference>
<dbReference type="AlphaFoldDB" id="A0A858SSF9"/>
<dbReference type="CDD" id="cd01026">
    <property type="entry name" value="TOPRIM_OLD"/>
    <property type="match status" value="1"/>
</dbReference>
<dbReference type="InterPro" id="IPR034139">
    <property type="entry name" value="TOPRIM_OLD"/>
</dbReference>
<dbReference type="EMBL" id="CP048788">
    <property type="protein sequence ID" value="QJF50762.1"/>
    <property type="molecule type" value="Genomic_DNA"/>
</dbReference>
<dbReference type="Gene3D" id="3.40.50.300">
    <property type="entry name" value="P-loop containing nucleotide triphosphate hydrolases"/>
    <property type="match status" value="1"/>
</dbReference>
<gene>
    <name evidence="3" type="ORF">G3256_06130</name>
</gene>
<dbReference type="PANTHER" id="PTHR43581">
    <property type="entry name" value="ATP/GTP PHOSPHATASE"/>
    <property type="match status" value="1"/>
</dbReference>
<name>A0A858SSF9_9RHOB</name>
<protein>
    <submittedName>
        <fullName evidence="3">AAA family ATPase</fullName>
    </submittedName>
</protein>
<organism evidence="3 4">
    <name type="scientific">Roseobacter ponti</name>
    <dbReference type="NCBI Taxonomy" id="1891787"/>
    <lineage>
        <taxon>Bacteria</taxon>
        <taxon>Pseudomonadati</taxon>
        <taxon>Pseudomonadota</taxon>
        <taxon>Alphaproteobacteria</taxon>
        <taxon>Rhodobacterales</taxon>
        <taxon>Roseobacteraceae</taxon>
        <taxon>Roseobacter</taxon>
    </lineage>
</organism>
<keyword evidence="4" id="KW-1185">Reference proteome</keyword>
<dbReference type="Pfam" id="PF13175">
    <property type="entry name" value="AAA_15"/>
    <property type="match status" value="1"/>
</dbReference>
<dbReference type="InterPro" id="IPR041685">
    <property type="entry name" value="AAA_GajA/Old/RecF-like"/>
</dbReference>
<dbReference type="PANTHER" id="PTHR43581:SF2">
    <property type="entry name" value="EXCINUCLEASE ATPASE SUBUNIT"/>
    <property type="match status" value="1"/>
</dbReference>
<dbReference type="InterPro" id="IPR027417">
    <property type="entry name" value="P-loop_NTPase"/>
</dbReference>
<feature type="domain" description="Endonuclease GajA/Old nuclease/RecF-like AAA" evidence="1">
    <location>
        <begin position="1"/>
        <end position="389"/>
    </location>
</feature>
<accession>A0A858SSF9</accession>
<dbReference type="Proteomes" id="UP000503308">
    <property type="component" value="Chromosome"/>
</dbReference>
<proteinExistence type="predicted"/>
<evidence type="ECO:0000259" key="1">
    <source>
        <dbReference type="Pfam" id="PF13175"/>
    </source>
</evidence>